<organism evidence="13 14">
    <name type="scientific">Pocillopora meandrina</name>
    <dbReference type="NCBI Taxonomy" id="46732"/>
    <lineage>
        <taxon>Eukaryota</taxon>
        <taxon>Metazoa</taxon>
        <taxon>Cnidaria</taxon>
        <taxon>Anthozoa</taxon>
        <taxon>Hexacorallia</taxon>
        <taxon>Scleractinia</taxon>
        <taxon>Astrocoeniina</taxon>
        <taxon>Pocilloporidae</taxon>
        <taxon>Pocillopora</taxon>
    </lineage>
</organism>
<reference evidence="13 14" key="1">
    <citation type="submission" date="2022-05" db="EMBL/GenBank/DDBJ databases">
        <authorList>
            <consortium name="Genoscope - CEA"/>
            <person name="William W."/>
        </authorList>
    </citation>
    <scope>NUCLEOTIDE SEQUENCE [LARGE SCALE GENOMIC DNA]</scope>
</reference>
<evidence type="ECO:0000256" key="8">
    <source>
        <dbReference type="ARBA" id="ARBA00023180"/>
    </source>
</evidence>
<evidence type="ECO:0000256" key="1">
    <source>
        <dbReference type="ARBA" id="ARBA00004651"/>
    </source>
</evidence>
<gene>
    <name evidence="13" type="ORF">PMEA_00034825</name>
</gene>
<keyword evidence="8" id="KW-0325">Glycoprotein</keyword>
<dbReference type="AlphaFoldDB" id="A0AAU9WAE6"/>
<dbReference type="Proteomes" id="UP001159428">
    <property type="component" value="Unassembled WGS sequence"/>
</dbReference>
<evidence type="ECO:0000256" key="3">
    <source>
        <dbReference type="ARBA" id="ARBA00022692"/>
    </source>
</evidence>
<comment type="caution">
    <text evidence="13">The sequence shown here is derived from an EMBL/GenBank/DDBJ whole genome shotgun (WGS) entry which is preliminary data.</text>
</comment>
<feature type="region of interest" description="Disordered" evidence="10">
    <location>
        <begin position="301"/>
        <end position="331"/>
    </location>
</feature>
<evidence type="ECO:0000256" key="11">
    <source>
        <dbReference type="SAM" id="Phobius"/>
    </source>
</evidence>
<accession>A0AAU9WAE6</accession>
<evidence type="ECO:0000256" key="4">
    <source>
        <dbReference type="ARBA" id="ARBA00022989"/>
    </source>
</evidence>
<keyword evidence="4 11" id="KW-1133">Transmembrane helix</keyword>
<keyword evidence="5" id="KW-0297">G-protein coupled receptor</keyword>
<evidence type="ECO:0000256" key="10">
    <source>
        <dbReference type="SAM" id="MobiDB-lite"/>
    </source>
</evidence>
<dbReference type="PRINTS" id="PR00237">
    <property type="entry name" value="GPCRRHODOPSN"/>
</dbReference>
<feature type="transmembrane region" description="Helical" evidence="11">
    <location>
        <begin position="231"/>
        <end position="251"/>
    </location>
</feature>
<dbReference type="InterPro" id="IPR017452">
    <property type="entry name" value="GPCR_Rhodpsn_7TM"/>
</dbReference>
<feature type="transmembrane region" description="Helical" evidence="11">
    <location>
        <begin position="182"/>
        <end position="201"/>
    </location>
</feature>
<keyword evidence="3 11" id="KW-0812">Transmembrane</keyword>
<feature type="transmembrane region" description="Helical" evidence="11">
    <location>
        <begin position="17"/>
        <end position="39"/>
    </location>
</feature>
<keyword evidence="2" id="KW-1003">Cell membrane</keyword>
<dbReference type="SUPFAM" id="SSF81321">
    <property type="entry name" value="Family A G protein-coupled receptor-like"/>
    <property type="match status" value="1"/>
</dbReference>
<dbReference type="GO" id="GO:0005886">
    <property type="term" value="C:plasma membrane"/>
    <property type="evidence" value="ECO:0007669"/>
    <property type="project" value="UniProtKB-SubCell"/>
</dbReference>
<comment type="subcellular location">
    <subcellularLocation>
        <location evidence="1">Cell membrane</location>
        <topology evidence="1">Multi-pass membrane protein</topology>
    </subcellularLocation>
</comment>
<feature type="transmembrane region" description="Helical" evidence="11">
    <location>
        <begin position="130"/>
        <end position="150"/>
    </location>
</feature>
<feature type="domain" description="G-protein coupled receptors family 1 profile" evidence="12">
    <location>
        <begin position="30"/>
        <end position="280"/>
    </location>
</feature>
<evidence type="ECO:0000256" key="6">
    <source>
        <dbReference type="ARBA" id="ARBA00023136"/>
    </source>
</evidence>
<feature type="compositionally biased region" description="Basic and acidic residues" evidence="10">
    <location>
        <begin position="312"/>
        <end position="322"/>
    </location>
</feature>
<dbReference type="SMART" id="SM01381">
    <property type="entry name" value="7TM_GPCR_Srsx"/>
    <property type="match status" value="1"/>
</dbReference>
<proteinExistence type="predicted"/>
<keyword evidence="9" id="KW-0807">Transducer</keyword>
<keyword evidence="7" id="KW-0675">Receptor</keyword>
<feature type="transmembrane region" description="Helical" evidence="11">
    <location>
        <begin position="263"/>
        <end position="282"/>
    </location>
</feature>
<dbReference type="CDD" id="cd00637">
    <property type="entry name" value="7tm_classA_rhodopsin-like"/>
    <property type="match status" value="1"/>
</dbReference>
<dbReference type="InterPro" id="IPR000276">
    <property type="entry name" value="GPCR_Rhodpsn"/>
</dbReference>
<protein>
    <recommendedName>
        <fullName evidence="12">G-protein coupled receptors family 1 profile domain-containing protein</fullName>
    </recommendedName>
</protein>
<evidence type="ECO:0000313" key="13">
    <source>
        <dbReference type="EMBL" id="CAH3104650.1"/>
    </source>
</evidence>
<feature type="transmembrane region" description="Helical" evidence="11">
    <location>
        <begin position="51"/>
        <end position="76"/>
    </location>
</feature>
<evidence type="ECO:0000259" key="12">
    <source>
        <dbReference type="PROSITE" id="PS50262"/>
    </source>
</evidence>
<dbReference type="PANTHER" id="PTHR24246">
    <property type="entry name" value="OLFACTORY RECEPTOR AND ADENOSINE RECEPTOR"/>
    <property type="match status" value="1"/>
</dbReference>
<dbReference type="PANTHER" id="PTHR24246:SF27">
    <property type="entry name" value="ADENOSINE RECEPTOR, ISOFORM A"/>
    <property type="match status" value="1"/>
</dbReference>
<dbReference type="GO" id="GO:0004930">
    <property type="term" value="F:G protein-coupled receptor activity"/>
    <property type="evidence" value="ECO:0007669"/>
    <property type="project" value="UniProtKB-KW"/>
</dbReference>
<evidence type="ECO:0000256" key="9">
    <source>
        <dbReference type="ARBA" id="ARBA00023224"/>
    </source>
</evidence>
<evidence type="ECO:0000256" key="2">
    <source>
        <dbReference type="ARBA" id="ARBA00022475"/>
    </source>
</evidence>
<name>A0AAU9WAE6_9CNID</name>
<feature type="non-terminal residue" evidence="13">
    <location>
        <position position="331"/>
    </location>
</feature>
<dbReference type="Gene3D" id="1.20.1070.10">
    <property type="entry name" value="Rhodopsin 7-helix transmembrane proteins"/>
    <property type="match status" value="1"/>
</dbReference>
<sequence length="331" mass="37219">MEHEVREKHPAVQTAKIFLVVILIILALIGNISFLAIFARFKVFQNFPNILFANSALVGLINALTGAPLFLIAQIFPLWLKGRMWATIASAQHLEFTLLNLVSMSALMLDRFLVLFMDLRYFAWKTKKRAIMAVAFMSFLCTTVTALASLRLQLIDINLDNVPLGQARGMIFEIRKSVIKSVMALFTVAATVLGTLVSYAINQKKKRRKVLNLTALQEEARLQSDVKATKTVAMAIATFYVCYIPAIAFGISGRIDNQGWFPFAAGYLTFIASVFNPAIYVLRNRRNRFAVRQLLKDPCGTSAFQEKPVNPRGEEKRKEGPTKELQINEPR</sequence>
<keyword evidence="14" id="KW-1185">Reference proteome</keyword>
<feature type="transmembrane region" description="Helical" evidence="11">
    <location>
        <begin position="96"/>
        <end position="118"/>
    </location>
</feature>
<dbReference type="EMBL" id="CALNXJ010000009">
    <property type="protein sequence ID" value="CAH3104650.1"/>
    <property type="molecule type" value="Genomic_DNA"/>
</dbReference>
<keyword evidence="6 11" id="KW-0472">Membrane</keyword>
<evidence type="ECO:0000256" key="5">
    <source>
        <dbReference type="ARBA" id="ARBA00023040"/>
    </source>
</evidence>
<dbReference type="Pfam" id="PF00001">
    <property type="entry name" value="7tm_1"/>
    <property type="match status" value="1"/>
</dbReference>
<evidence type="ECO:0000313" key="14">
    <source>
        <dbReference type="Proteomes" id="UP001159428"/>
    </source>
</evidence>
<dbReference type="PROSITE" id="PS50262">
    <property type="entry name" value="G_PROTEIN_RECEP_F1_2"/>
    <property type="match status" value="1"/>
</dbReference>
<evidence type="ECO:0000256" key="7">
    <source>
        <dbReference type="ARBA" id="ARBA00023170"/>
    </source>
</evidence>